<evidence type="ECO:0000313" key="1">
    <source>
        <dbReference type="EMBL" id="KAI3811134.1"/>
    </source>
</evidence>
<proteinExistence type="predicted"/>
<reference evidence="1 2" key="2">
    <citation type="journal article" date="2022" name="Mol. Ecol. Resour.">
        <title>The genomes of chicory, endive, great burdock and yacon provide insights into Asteraceae paleo-polyploidization history and plant inulin production.</title>
        <authorList>
            <person name="Fan W."/>
            <person name="Wang S."/>
            <person name="Wang H."/>
            <person name="Wang A."/>
            <person name="Jiang F."/>
            <person name="Liu H."/>
            <person name="Zhao H."/>
            <person name="Xu D."/>
            <person name="Zhang Y."/>
        </authorList>
    </citation>
    <scope>NUCLEOTIDE SEQUENCE [LARGE SCALE GENOMIC DNA]</scope>
    <source>
        <strain evidence="2">cv. Yunnan</strain>
        <tissue evidence="1">Leaves</tissue>
    </source>
</reference>
<name>A0ACB9IS73_9ASTR</name>
<evidence type="ECO:0000313" key="2">
    <source>
        <dbReference type="Proteomes" id="UP001056120"/>
    </source>
</evidence>
<reference evidence="2" key="1">
    <citation type="journal article" date="2022" name="Mol. Ecol. Resour.">
        <title>The genomes of chicory, endive, great burdock and yacon provide insights into Asteraceae palaeo-polyploidization history and plant inulin production.</title>
        <authorList>
            <person name="Fan W."/>
            <person name="Wang S."/>
            <person name="Wang H."/>
            <person name="Wang A."/>
            <person name="Jiang F."/>
            <person name="Liu H."/>
            <person name="Zhao H."/>
            <person name="Xu D."/>
            <person name="Zhang Y."/>
        </authorList>
    </citation>
    <scope>NUCLEOTIDE SEQUENCE [LARGE SCALE GENOMIC DNA]</scope>
    <source>
        <strain evidence="2">cv. Yunnan</strain>
    </source>
</reference>
<keyword evidence="2" id="KW-1185">Reference proteome</keyword>
<accession>A0ACB9IS73</accession>
<dbReference type="Proteomes" id="UP001056120">
    <property type="component" value="Linkage Group LG07"/>
</dbReference>
<protein>
    <submittedName>
        <fullName evidence="1">Uncharacterized protein</fullName>
    </submittedName>
</protein>
<organism evidence="1 2">
    <name type="scientific">Smallanthus sonchifolius</name>
    <dbReference type="NCBI Taxonomy" id="185202"/>
    <lineage>
        <taxon>Eukaryota</taxon>
        <taxon>Viridiplantae</taxon>
        <taxon>Streptophyta</taxon>
        <taxon>Embryophyta</taxon>
        <taxon>Tracheophyta</taxon>
        <taxon>Spermatophyta</taxon>
        <taxon>Magnoliopsida</taxon>
        <taxon>eudicotyledons</taxon>
        <taxon>Gunneridae</taxon>
        <taxon>Pentapetalae</taxon>
        <taxon>asterids</taxon>
        <taxon>campanulids</taxon>
        <taxon>Asterales</taxon>
        <taxon>Asteraceae</taxon>
        <taxon>Asteroideae</taxon>
        <taxon>Heliantheae alliance</taxon>
        <taxon>Millerieae</taxon>
        <taxon>Smallanthus</taxon>
    </lineage>
</organism>
<dbReference type="EMBL" id="CM042024">
    <property type="protein sequence ID" value="KAI3811134.1"/>
    <property type="molecule type" value="Genomic_DNA"/>
</dbReference>
<comment type="caution">
    <text evidence="1">The sequence shown here is derived from an EMBL/GenBank/DDBJ whole genome shotgun (WGS) entry which is preliminary data.</text>
</comment>
<gene>
    <name evidence="1" type="ORF">L1987_20851</name>
</gene>
<sequence>MRARVHEFEKENTHLVIKLQSQSAAHSAVALEYKADYCRPPDEVTGGNYFVENQLAEVKEKARVELERSKQEVFDVTAECDWLVESGIPATVEAIRDSDCFLDHVAAIVGIAKDLGHHEGMLVGSVVNSDVKVHACFDPLSEERLAKANVAFDDAKFSVMEILAEFGNKMDLEGLRKFLNRPMGVLGKDQVQLGDTCDLPFFCFDGLHVI</sequence>